<dbReference type="Proteomes" id="UP001251544">
    <property type="component" value="Segment"/>
</dbReference>
<evidence type="ECO:0000256" key="2">
    <source>
        <dbReference type="ARBA" id="ARBA00022581"/>
    </source>
</evidence>
<keyword evidence="2" id="KW-0945">Host-virus interaction</keyword>
<proteinExistence type="predicted"/>
<evidence type="ECO:0000313" key="6">
    <source>
        <dbReference type="EMBL" id="UYP38760.1"/>
    </source>
</evidence>
<name>A0AAE9P9F3_9VIRU</name>
<dbReference type="Pfam" id="PF04662">
    <property type="entry name" value="Luteo_PO"/>
    <property type="match status" value="1"/>
</dbReference>
<dbReference type="InterPro" id="IPR006755">
    <property type="entry name" value="Virus_P0"/>
</dbReference>
<evidence type="ECO:0000313" key="7">
    <source>
        <dbReference type="Proteomes" id="UP001251544"/>
    </source>
</evidence>
<evidence type="ECO:0000256" key="1">
    <source>
        <dbReference type="ARBA" id="ARBA00022463"/>
    </source>
</evidence>
<accession>A0AAE9P9F3</accession>
<keyword evidence="5" id="KW-0472">Membrane</keyword>
<keyword evidence="5" id="KW-1133">Transmembrane helix</keyword>
<evidence type="ECO:0000256" key="4">
    <source>
        <dbReference type="ARBA" id="ARBA00023280"/>
    </source>
</evidence>
<feature type="transmembrane region" description="Helical" evidence="5">
    <location>
        <begin position="60"/>
        <end position="80"/>
    </location>
</feature>
<dbReference type="GO" id="GO:0016032">
    <property type="term" value="P:viral process"/>
    <property type="evidence" value="ECO:0007669"/>
    <property type="project" value="InterPro"/>
</dbReference>
<keyword evidence="4" id="KW-0899">Viral immunoevasion</keyword>
<dbReference type="GO" id="GO:0052170">
    <property type="term" value="P:symbiont-mediated suppression of host innate immune response"/>
    <property type="evidence" value="ECO:0007669"/>
    <property type="project" value="UniProtKB-KW"/>
</dbReference>
<organism evidence="6 7">
    <name type="scientific">Chickpea leafroll virus</name>
    <dbReference type="NCBI Taxonomy" id="2989852"/>
    <lineage>
        <taxon>Viruses</taxon>
        <taxon>Riboviria</taxon>
        <taxon>Orthornavirae</taxon>
        <taxon>Pisuviricota</taxon>
        <taxon>Pisoniviricetes</taxon>
        <taxon>Sobelivirales</taxon>
        <taxon>Solemoviridae</taxon>
        <taxon>Polerovirus</taxon>
        <taxon>Polerovirus CPLRV</taxon>
    </lineage>
</organism>
<evidence type="ECO:0000256" key="5">
    <source>
        <dbReference type="SAM" id="Phobius"/>
    </source>
</evidence>
<protein>
    <submittedName>
        <fullName evidence="6">P0 protein</fullName>
    </submittedName>
</protein>
<keyword evidence="5" id="KW-0812">Transmembrane</keyword>
<keyword evidence="7" id="KW-1185">Reference proteome</keyword>
<reference evidence="6" key="1">
    <citation type="journal article" date="2022" name="Arch. Virol.">
        <title>Complete genome sequence of a novel polerovirus infecting chickpea (Cicer arietinum L.).</title>
        <authorList>
            <person name="Chiquito-Almanza E."/>
            <person name="Acosta-Gallegos J.A."/>
            <person name="Anaya-Lopez J.L."/>
        </authorList>
    </citation>
    <scope>NUCLEOTIDE SEQUENCE</scope>
    <source>
        <strain evidence="6">GIRD</strain>
    </source>
</reference>
<sequence length="272" mass="30689">MRAITINQFNSEVVFSDEFFALPFFLRREFLIQILRNFLNFSDQSARIYGTNQDRSLFSFLFQLPFLFGGYTFIGGVIRLPRSPKSKRRRVFNDLLAGNSLFTLHMGAELHSPGSLKFQNTRGSSGSNAGGDILYRNIQNPLVEGIAGHADVLAEGYKPFRRLVSSWCNRLESSDFELRPHFVVGRNTSLGLDSLADDLLVFTTPGQQCHVGCYYRLVRSLHGLYGEAATFSVWRLLCLDCCACVESVEFPSSLAIQEYFQSEEGEDGEGVW</sequence>
<evidence type="ECO:0000256" key="3">
    <source>
        <dbReference type="ARBA" id="ARBA00022632"/>
    </source>
</evidence>
<keyword evidence="3" id="KW-1090">Inhibition of host innate immune response by virus</keyword>
<dbReference type="EMBL" id="ON555767">
    <property type="protein sequence ID" value="UYP38760.1"/>
    <property type="molecule type" value="Genomic_RNA"/>
</dbReference>
<keyword evidence="1" id="KW-0941">Suppressor of RNA silencing</keyword>